<dbReference type="Gene3D" id="2.40.50.140">
    <property type="entry name" value="Nucleic acid-binding proteins"/>
    <property type="match status" value="1"/>
</dbReference>
<dbReference type="HAMAP" id="MF_00984">
    <property type="entry name" value="SSB"/>
    <property type="match status" value="1"/>
</dbReference>
<organism evidence="5 6">
    <name type="scientific">Candidatus Uhrbacteria bacterium CG_4_9_14_3_um_filter_36_7</name>
    <dbReference type="NCBI Taxonomy" id="1975033"/>
    <lineage>
        <taxon>Bacteria</taxon>
        <taxon>Candidatus Uhriibacteriota</taxon>
    </lineage>
</organism>
<name>A0A2M7XHY3_9BACT</name>
<dbReference type="AlphaFoldDB" id="A0A2M7XHY3"/>
<dbReference type="InterPro" id="IPR011344">
    <property type="entry name" value="ssDNA-bd"/>
</dbReference>
<keyword evidence="1 2" id="KW-0238">DNA-binding</keyword>
<reference evidence="6" key="1">
    <citation type="submission" date="2017-09" db="EMBL/GenBank/DDBJ databases">
        <title>Depth-based differentiation of microbial function through sediment-hosted aquifers and enrichment of novel symbionts in the deep terrestrial subsurface.</title>
        <authorList>
            <person name="Probst A.J."/>
            <person name="Ladd B."/>
            <person name="Jarett J.K."/>
            <person name="Geller-Mcgrath D.E."/>
            <person name="Sieber C.M.K."/>
            <person name="Emerson J.B."/>
            <person name="Anantharaman K."/>
            <person name="Thomas B.C."/>
            <person name="Malmstrom R."/>
            <person name="Stieglmeier M."/>
            <person name="Klingl A."/>
            <person name="Woyke T."/>
            <person name="Ryan C.M."/>
            <person name="Banfield J.F."/>
        </authorList>
    </citation>
    <scope>NUCLEOTIDE SEQUENCE [LARGE SCALE GENOMIC DNA]</scope>
</reference>
<dbReference type="InterPro" id="IPR000424">
    <property type="entry name" value="Primosome_PriB/ssb"/>
</dbReference>
<evidence type="ECO:0000256" key="2">
    <source>
        <dbReference type="HAMAP-Rule" id="MF_00984"/>
    </source>
</evidence>
<comment type="caution">
    <text evidence="5">The sequence shown here is derived from an EMBL/GenBank/DDBJ whole genome shotgun (WGS) entry which is preliminary data.</text>
</comment>
<proteinExistence type="inferred from homology"/>
<feature type="compositionally biased region" description="Polar residues" evidence="4">
    <location>
        <begin position="112"/>
        <end position="133"/>
    </location>
</feature>
<evidence type="ECO:0000313" key="5">
    <source>
        <dbReference type="EMBL" id="PJA47478.1"/>
    </source>
</evidence>
<feature type="region of interest" description="Disordered" evidence="4">
    <location>
        <begin position="112"/>
        <end position="149"/>
    </location>
</feature>
<dbReference type="Proteomes" id="UP000229749">
    <property type="component" value="Unassembled WGS sequence"/>
</dbReference>
<evidence type="ECO:0000256" key="1">
    <source>
        <dbReference type="ARBA" id="ARBA00023125"/>
    </source>
</evidence>
<dbReference type="GO" id="GO:0003697">
    <property type="term" value="F:single-stranded DNA binding"/>
    <property type="evidence" value="ECO:0007669"/>
    <property type="project" value="UniProtKB-UniRule"/>
</dbReference>
<sequence length="149" mass="16891">MYSLNRAMILGNLTRDPEKKQLPSGQAVCTFGVATNRSWTDQSGQRQEQTEFHNMVAWGKLADICSQYLTKGRKVYVDGRLQTRDWEGQDGVRRYRTEIVVDNIILLDRQSNTSTGMNNNTFSSNPSASNQDDPSVDPSQEIKLEDIPF</sequence>
<dbReference type="NCBIfam" id="TIGR00621">
    <property type="entry name" value="ssb"/>
    <property type="match status" value="1"/>
</dbReference>
<dbReference type="EMBL" id="PFWS01000018">
    <property type="protein sequence ID" value="PJA47478.1"/>
    <property type="molecule type" value="Genomic_DNA"/>
</dbReference>
<dbReference type="PANTHER" id="PTHR10302">
    <property type="entry name" value="SINGLE-STRANDED DNA-BINDING PROTEIN"/>
    <property type="match status" value="1"/>
</dbReference>
<evidence type="ECO:0000256" key="3">
    <source>
        <dbReference type="PIRNR" id="PIRNR002070"/>
    </source>
</evidence>
<dbReference type="CDD" id="cd04496">
    <property type="entry name" value="SSB_OBF"/>
    <property type="match status" value="1"/>
</dbReference>
<dbReference type="PROSITE" id="PS50935">
    <property type="entry name" value="SSB"/>
    <property type="match status" value="1"/>
</dbReference>
<dbReference type="PIRSF" id="PIRSF002070">
    <property type="entry name" value="SSB"/>
    <property type="match status" value="1"/>
</dbReference>
<protein>
    <recommendedName>
        <fullName evidence="2 3">Single-stranded DNA-binding protein</fullName>
        <shortName evidence="2">SSB</shortName>
    </recommendedName>
</protein>
<dbReference type="GO" id="GO:0009295">
    <property type="term" value="C:nucleoid"/>
    <property type="evidence" value="ECO:0007669"/>
    <property type="project" value="TreeGrafter"/>
</dbReference>
<dbReference type="PANTHER" id="PTHR10302:SF27">
    <property type="entry name" value="SINGLE-STRANDED DNA-BINDING PROTEIN"/>
    <property type="match status" value="1"/>
</dbReference>
<evidence type="ECO:0000313" key="6">
    <source>
        <dbReference type="Proteomes" id="UP000229749"/>
    </source>
</evidence>
<accession>A0A2M7XHY3</accession>
<feature type="compositionally biased region" description="Basic and acidic residues" evidence="4">
    <location>
        <begin position="140"/>
        <end position="149"/>
    </location>
</feature>
<gene>
    <name evidence="5" type="ORF">CO172_01195</name>
</gene>
<dbReference type="Pfam" id="PF00436">
    <property type="entry name" value="SSB"/>
    <property type="match status" value="1"/>
</dbReference>
<comment type="subunit">
    <text evidence="2">Homotetramer.</text>
</comment>
<evidence type="ECO:0000256" key="4">
    <source>
        <dbReference type="SAM" id="MobiDB-lite"/>
    </source>
</evidence>
<dbReference type="InterPro" id="IPR012340">
    <property type="entry name" value="NA-bd_OB-fold"/>
</dbReference>
<dbReference type="SUPFAM" id="SSF50249">
    <property type="entry name" value="Nucleic acid-binding proteins"/>
    <property type="match status" value="1"/>
</dbReference>
<dbReference type="GO" id="GO:0006260">
    <property type="term" value="P:DNA replication"/>
    <property type="evidence" value="ECO:0007669"/>
    <property type="project" value="InterPro"/>
</dbReference>
<comment type="caution">
    <text evidence="2">Lacks conserved residue(s) required for the propagation of feature annotation.</text>
</comment>